<evidence type="ECO:0000313" key="3">
    <source>
        <dbReference type="Proteomes" id="UP000008311"/>
    </source>
</evidence>
<dbReference type="InParanoid" id="B9T735"/>
<dbReference type="PANTHER" id="PTHR31170:SF20">
    <property type="entry name" value="DUF247 DOMAIN PROTEIN"/>
    <property type="match status" value="1"/>
</dbReference>
<dbReference type="InterPro" id="IPR004158">
    <property type="entry name" value="DUF247_pln"/>
</dbReference>
<dbReference type="Proteomes" id="UP000008311">
    <property type="component" value="Unassembled WGS sequence"/>
</dbReference>
<organism evidence="2 3">
    <name type="scientific">Ricinus communis</name>
    <name type="common">Castor bean</name>
    <dbReference type="NCBI Taxonomy" id="3988"/>
    <lineage>
        <taxon>Eukaryota</taxon>
        <taxon>Viridiplantae</taxon>
        <taxon>Streptophyta</taxon>
        <taxon>Embryophyta</taxon>
        <taxon>Tracheophyta</taxon>
        <taxon>Spermatophyta</taxon>
        <taxon>Magnoliopsida</taxon>
        <taxon>eudicotyledons</taxon>
        <taxon>Gunneridae</taxon>
        <taxon>Pentapetalae</taxon>
        <taxon>rosids</taxon>
        <taxon>fabids</taxon>
        <taxon>Malpighiales</taxon>
        <taxon>Euphorbiaceae</taxon>
        <taxon>Acalyphoideae</taxon>
        <taxon>Acalypheae</taxon>
        <taxon>Ricinus</taxon>
    </lineage>
</organism>
<name>B9T735_RICCO</name>
<dbReference type="Pfam" id="PF03140">
    <property type="entry name" value="DUF247"/>
    <property type="match status" value="1"/>
</dbReference>
<reference evidence="3" key="1">
    <citation type="journal article" date="2010" name="Nat. Biotechnol.">
        <title>Draft genome sequence of the oilseed species Ricinus communis.</title>
        <authorList>
            <person name="Chan A.P."/>
            <person name="Crabtree J."/>
            <person name="Zhao Q."/>
            <person name="Lorenzi H."/>
            <person name="Orvis J."/>
            <person name="Puiu D."/>
            <person name="Melake-Berhan A."/>
            <person name="Jones K.M."/>
            <person name="Redman J."/>
            <person name="Chen G."/>
            <person name="Cahoon E.B."/>
            <person name="Gedil M."/>
            <person name="Stanke M."/>
            <person name="Haas B.J."/>
            <person name="Wortman J.R."/>
            <person name="Fraser-Liggett C.M."/>
            <person name="Ravel J."/>
            <person name="Rabinowicz P.D."/>
        </authorList>
    </citation>
    <scope>NUCLEOTIDE SEQUENCE [LARGE SCALE GENOMIC DNA]</scope>
    <source>
        <strain evidence="3">cv. Hale</strain>
    </source>
</reference>
<dbReference type="EMBL" id="EQ974693">
    <property type="protein sequence ID" value="EEF28332.1"/>
    <property type="molecule type" value="Genomic_DNA"/>
</dbReference>
<protein>
    <submittedName>
        <fullName evidence="2">Uncharacterized protein</fullName>
    </submittedName>
</protein>
<dbReference type="AlphaFoldDB" id="B9T735"/>
<dbReference type="PANTHER" id="PTHR31170">
    <property type="entry name" value="BNAC04G53230D PROTEIN"/>
    <property type="match status" value="1"/>
</dbReference>
<evidence type="ECO:0000313" key="2">
    <source>
        <dbReference type="EMBL" id="EEF28332.1"/>
    </source>
</evidence>
<feature type="transmembrane region" description="Helical" evidence="1">
    <location>
        <begin position="392"/>
        <end position="418"/>
    </location>
</feature>
<keyword evidence="1" id="KW-0472">Membrane</keyword>
<gene>
    <name evidence="2" type="ORF">RCOM_0115930</name>
</gene>
<sequence>MQDSEIEELADEIRAQLCEVPSPHPEFCIGRVRRGLREAHRVAYIPMTISIGPLHHSRRDLTTMEKYKQHYTKAFLRQSPHMLLEDYLKALQGLEEKARRCYGEIIDLSSKKFKKMMLYDGCFIIELFLRFMREAPGSVDDPILKRIGLLKRIKRDMILFENQLPYFVLQCLFNISSVFNGGPSLIDLALNFFSDIIPGHKKFPQEMGVDIKHLLDLLRHSYAPSWIDEHAFDNEPEVLIHSATDLKIKAAIKFRTAGRAKSLLDIKFHSNGLMEIPRLKLQAETESLFRNFMAFEQCCERSHAYITDYISFMGSLIKAWDDANLLCDIGIIESHLPCDPLAITDLFRTLSKELVVYNCYYSRLCKRVNFCCTRLQLPWPWAETTVCNCCSVFILGILLLAGPWMSICEFMGALILVIF</sequence>
<keyword evidence="3" id="KW-1185">Reference proteome</keyword>
<keyword evidence="1" id="KW-1133">Transmembrane helix</keyword>
<proteinExistence type="predicted"/>
<keyword evidence="1" id="KW-0812">Transmembrane</keyword>
<accession>B9T735</accession>
<evidence type="ECO:0000256" key="1">
    <source>
        <dbReference type="SAM" id="Phobius"/>
    </source>
</evidence>
<dbReference type="STRING" id="3988.B9T735"/>